<dbReference type="PANTHER" id="PTHR33384">
    <property type="entry name" value="EXPRESSED PROTEIN"/>
    <property type="match status" value="1"/>
</dbReference>
<evidence type="ECO:0000313" key="2">
    <source>
        <dbReference type="Proteomes" id="UP000515123"/>
    </source>
</evidence>
<dbReference type="OrthoDB" id="748203at2759"/>
<proteinExistence type="predicted"/>
<gene>
    <name evidence="3" type="primary">LOC109705832</name>
</gene>
<dbReference type="GeneID" id="109705832"/>
<evidence type="ECO:0000256" key="1">
    <source>
        <dbReference type="SAM" id="MobiDB-lite"/>
    </source>
</evidence>
<keyword evidence="2" id="KW-1185">Reference proteome</keyword>
<evidence type="ECO:0000313" key="3">
    <source>
        <dbReference type="RefSeq" id="XP_020082203.1"/>
    </source>
</evidence>
<accession>A0A6P5ELA5</accession>
<sequence>MQQSAFATCEEVRAPPAGPDRRSPVFCPKPRRLGPLSPVDPVRPLRWHVSHQADLSEPKAGAELLDLFLTKGGRSEQRGIISAVLIRVRPPTRCHRTAGPDGPFGETAACRAGPYPVRRRRPPEKAASRAKSARLPPPSASRASTSGRRSCGGITPRSRIINNKILLFETQKTKHNGPQ</sequence>
<reference evidence="2" key="1">
    <citation type="journal article" date="2015" name="Nat. Genet.">
        <title>The pineapple genome and the evolution of CAM photosynthesis.</title>
        <authorList>
            <person name="Ming R."/>
            <person name="VanBuren R."/>
            <person name="Wai C.M."/>
            <person name="Tang H."/>
            <person name="Schatz M.C."/>
            <person name="Bowers J.E."/>
            <person name="Lyons E."/>
            <person name="Wang M.L."/>
            <person name="Chen J."/>
            <person name="Biggers E."/>
            <person name="Zhang J."/>
            <person name="Huang L."/>
            <person name="Zhang L."/>
            <person name="Miao W."/>
            <person name="Zhang J."/>
            <person name="Ye Z."/>
            <person name="Miao C."/>
            <person name="Lin Z."/>
            <person name="Wang H."/>
            <person name="Zhou H."/>
            <person name="Yim W.C."/>
            <person name="Priest H.D."/>
            <person name="Zheng C."/>
            <person name="Woodhouse M."/>
            <person name="Edger P.P."/>
            <person name="Guyot R."/>
            <person name="Guo H.B."/>
            <person name="Guo H."/>
            <person name="Zheng G."/>
            <person name="Singh R."/>
            <person name="Sharma A."/>
            <person name="Min X."/>
            <person name="Zheng Y."/>
            <person name="Lee H."/>
            <person name="Gurtowski J."/>
            <person name="Sedlazeck F.J."/>
            <person name="Harkess A."/>
            <person name="McKain M.R."/>
            <person name="Liao Z."/>
            <person name="Fang J."/>
            <person name="Liu J."/>
            <person name="Zhang X."/>
            <person name="Zhang Q."/>
            <person name="Hu W."/>
            <person name="Qin Y."/>
            <person name="Wang K."/>
            <person name="Chen L.Y."/>
            <person name="Shirley N."/>
            <person name="Lin Y.R."/>
            <person name="Liu L.Y."/>
            <person name="Hernandez A.G."/>
            <person name="Wright C.L."/>
            <person name="Bulone V."/>
            <person name="Tuskan G.A."/>
            <person name="Heath K."/>
            <person name="Zee F."/>
            <person name="Moore P.H."/>
            <person name="Sunkar R."/>
            <person name="Leebens-Mack J.H."/>
            <person name="Mockler T."/>
            <person name="Bennetzen J.L."/>
            <person name="Freeling M."/>
            <person name="Sankoff D."/>
            <person name="Paterson A.H."/>
            <person name="Zhu X."/>
            <person name="Yang X."/>
            <person name="Smith J.A."/>
            <person name="Cushman J.C."/>
            <person name="Paull R.E."/>
            <person name="Yu Q."/>
        </authorList>
    </citation>
    <scope>NUCLEOTIDE SEQUENCE [LARGE SCALE GENOMIC DNA]</scope>
    <source>
        <strain evidence="2">cv. F153</strain>
    </source>
</reference>
<feature type="region of interest" description="Disordered" evidence="1">
    <location>
        <begin position="92"/>
        <end position="158"/>
    </location>
</feature>
<reference evidence="3" key="2">
    <citation type="submission" date="2025-08" db="UniProtKB">
        <authorList>
            <consortium name="RefSeq"/>
        </authorList>
    </citation>
    <scope>IDENTIFICATION</scope>
    <source>
        <tissue evidence="3">Leaf</tissue>
    </source>
</reference>
<organism evidence="2 3">
    <name type="scientific">Ananas comosus</name>
    <name type="common">Pineapple</name>
    <name type="synonym">Ananas ananas</name>
    <dbReference type="NCBI Taxonomy" id="4615"/>
    <lineage>
        <taxon>Eukaryota</taxon>
        <taxon>Viridiplantae</taxon>
        <taxon>Streptophyta</taxon>
        <taxon>Embryophyta</taxon>
        <taxon>Tracheophyta</taxon>
        <taxon>Spermatophyta</taxon>
        <taxon>Magnoliopsida</taxon>
        <taxon>Liliopsida</taxon>
        <taxon>Poales</taxon>
        <taxon>Bromeliaceae</taxon>
        <taxon>Bromelioideae</taxon>
        <taxon>Ananas</taxon>
    </lineage>
</organism>
<feature type="compositionally biased region" description="Low complexity" evidence="1">
    <location>
        <begin position="129"/>
        <end position="149"/>
    </location>
</feature>
<dbReference type="RefSeq" id="XP_020082203.1">
    <property type="nucleotide sequence ID" value="XM_020226614.1"/>
</dbReference>
<dbReference type="PANTHER" id="PTHR33384:SF1">
    <property type="entry name" value="EXPRESSED PROTEIN"/>
    <property type="match status" value="1"/>
</dbReference>
<name>A0A6P5ELA5_ANACO</name>
<feature type="region of interest" description="Disordered" evidence="1">
    <location>
        <begin position="1"/>
        <end position="42"/>
    </location>
</feature>
<protein>
    <submittedName>
        <fullName evidence="3">Uncharacterized protein LOC109705832</fullName>
    </submittedName>
</protein>
<dbReference type="AlphaFoldDB" id="A0A6P5ELA5"/>
<dbReference type="Proteomes" id="UP000515123">
    <property type="component" value="Unplaced"/>
</dbReference>